<sequence>MIHSRQGFQTLDWLRSDPTLSNSVIRGTRGYLAREWFRNIPITAKLWGHVIGDYLLQEQP</sequence>
<evidence type="ECO:0008006" key="3">
    <source>
        <dbReference type="Google" id="ProtNLM"/>
    </source>
</evidence>
<evidence type="ECO:0000313" key="1">
    <source>
        <dbReference type="EMBL" id="RXI05214.1"/>
    </source>
</evidence>
<protein>
    <recommendedName>
        <fullName evidence="3">Protein kinase domain-containing protein</fullName>
    </recommendedName>
</protein>
<evidence type="ECO:0000313" key="2">
    <source>
        <dbReference type="Proteomes" id="UP000290289"/>
    </source>
</evidence>
<organism evidence="1 2">
    <name type="scientific">Malus domestica</name>
    <name type="common">Apple</name>
    <name type="synonym">Pyrus malus</name>
    <dbReference type="NCBI Taxonomy" id="3750"/>
    <lineage>
        <taxon>Eukaryota</taxon>
        <taxon>Viridiplantae</taxon>
        <taxon>Streptophyta</taxon>
        <taxon>Embryophyta</taxon>
        <taxon>Tracheophyta</taxon>
        <taxon>Spermatophyta</taxon>
        <taxon>Magnoliopsida</taxon>
        <taxon>eudicotyledons</taxon>
        <taxon>Gunneridae</taxon>
        <taxon>Pentapetalae</taxon>
        <taxon>rosids</taxon>
        <taxon>fabids</taxon>
        <taxon>Rosales</taxon>
        <taxon>Rosaceae</taxon>
        <taxon>Amygdaloideae</taxon>
        <taxon>Maleae</taxon>
        <taxon>Malus</taxon>
    </lineage>
</organism>
<comment type="caution">
    <text evidence="1">The sequence shown here is derived from an EMBL/GenBank/DDBJ whole genome shotgun (WGS) entry which is preliminary data.</text>
</comment>
<dbReference type="Proteomes" id="UP000290289">
    <property type="component" value="Chromosome 2"/>
</dbReference>
<reference evidence="1 2" key="1">
    <citation type="submission" date="2018-10" db="EMBL/GenBank/DDBJ databases">
        <title>A high-quality apple genome assembly.</title>
        <authorList>
            <person name="Hu J."/>
        </authorList>
    </citation>
    <scope>NUCLEOTIDE SEQUENCE [LARGE SCALE GENOMIC DNA]</scope>
    <source>
        <strain evidence="2">cv. HFTH1</strain>
        <tissue evidence="1">Young leaf</tissue>
    </source>
</reference>
<dbReference type="EMBL" id="RDQH01000328">
    <property type="protein sequence ID" value="RXI05214.1"/>
    <property type="molecule type" value="Genomic_DNA"/>
</dbReference>
<gene>
    <name evidence="1" type="ORF">DVH24_006471</name>
</gene>
<accession>A0A498KFM2</accession>
<name>A0A498KFM2_MALDO</name>
<keyword evidence="2" id="KW-1185">Reference proteome</keyword>
<proteinExistence type="predicted"/>
<dbReference type="AlphaFoldDB" id="A0A498KFM2"/>